<dbReference type="Proteomes" id="UP000094342">
    <property type="component" value="Unassembled WGS sequence"/>
</dbReference>
<dbReference type="InterPro" id="IPR024476">
    <property type="entry name" value="DUF3861"/>
</dbReference>
<reference evidence="2" key="1">
    <citation type="submission" date="2016-05" db="EMBL/GenBank/DDBJ databases">
        <authorList>
            <person name="Li Y."/>
        </authorList>
    </citation>
    <scope>NUCLEOTIDE SEQUENCE [LARGE SCALE GENOMIC DNA]</scope>
    <source>
        <strain evidence="2">YIC4027</strain>
    </source>
</reference>
<evidence type="ECO:0008006" key="3">
    <source>
        <dbReference type="Google" id="ProtNLM"/>
    </source>
</evidence>
<dbReference type="Gene3D" id="3.10.20.850">
    <property type="entry name" value="Protein of unknown function DUF3861"/>
    <property type="match status" value="1"/>
</dbReference>
<dbReference type="OrthoDB" id="119700at2"/>
<accession>A0A1E3VHQ8</accession>
<sequence length="100" mass="10759">MASSGYTYEISLKLVRARDGSVPTDPASLTFEHVSHDDILGIVERMRNGSGLDSSASAAVAVGTKLLGEVMIRDKKNPLFDPLRAGLHEFITSLKQKTAT</sequence>
<name>A0A1E3VHQ8_9HYPH</name>
<dbReference type="AlphaFoldDB" id="A0A1E3VHQ8"/>
<dbReference type="InterPro" id="IPR038194">
    <property type="entry name" value="DUF3861_sf"/>
</dbReference>
<gene>
    <name evidence="1" type="ORF">A8M32_01625</name>
</gene>
<comment type="caution">
    <text evidence="1">The sequence shown here is derived from an EMBL/GenBank/DDBJ whole genome shotgun (WGS) entry which is preliminary data.</text>
</comment>
<organism evidence="1 2">
    <name type="scientific">Sinorhizobium alkalisoli</name>
    <dbReference type="NCBI Taxonomy" id="1752398"/>
    <lineage>
        <taxon>Bacteria</taxon>
        <taxon>Pseudomonadati</taxon>
        <taxon>Pseudomonadota</taxon>
        <taxon>Alphaproteobacteria</taxon>
        <taxon>Hyphomicrobiales</taxon>
        <taxon>Rhizobiaceae</taxon>
        <taxon>Sinorhizobium/Ensifer group</taxon>
        <taxon>Sinorhizobium</taxon>
    </lineage>
</organism>
<keyword evidence="2" id="KW-1185">Reference proteome</keyword>
<dbReference type="Pfam" id="PF12977">
    <property type="entry name" value="DUF3861"/>
    <property type="match status" value="1"/>
</dbReference>
<evidence type="ECO:0000313" key="2">
    <source>
        <dbReference type="Proteomes" id="UP000094342"/>
    </source>
</evidence>
<dbReference type="STRING" id="1752398.A8M32_01625"/>
<evidence type="ECO:0000313" key="1">
    <source>
        <dbReference type="EMBL" id="ODR93129.1"/>
    </source>
</evidence>
<dbReference type="EMBL" id="LYBW01000033">
    <property type="protein sequence ID" value="ODR93129.1"/>
    <property type="molecule type" value="Genomic_DNA"/>
</dbReference>
<protein>
    <recommendedName>
        <fullName evidence="3">DUF3861 domain-containing protein</fullName>
    </recommendedName>
</protein>
<proteinExistence type="predicted"/>